<dbReference type="SUPFAM" id="SSF54928">
    <property type="entry name" value="RNA-binding domain, RBD"/>
    <property type="match status" value="2"/>
</dbReference>
<keyword evidence="2 3" id="KW-0694">RNA-binding</keyword>
<keyword evidence="1" id="KW-0677">Repeat</keyword>
<dbReference type="GO" id="GO:0005737">
    <property type="term" value="C:cytoplasm"/>
    <property type="evidence" value="ECO:0007669"/>
    <property type="project" value="UniProtKB-ARBA"/>
</dbReference>
<feature type="compositionally biased region" description="Gly residues" evidence="4">
    <location>
        <begin position="233"/>
        <end position="246"/>
    </location>
</feature>
<feature type="domain" description="RRM" evidence="5">
    <location>
        <begin position="6"/>
        <end position="84"/>
    </location>
</feature>
<accession>A0A5C1XB62</accession>
<dbReference type="GO" id="GO:1990904">
    <property type="term" value="C:ribonucleoprotein complex"/>
    <property type="evidence" value="ECO:0007669"/>
    <property type="project" value="InterPro"/>
</dbReference>
<evidence type="ECO:0000256" key="4">
    <source>
        <dbReference type="SAM" id="MobiDB-lite"/>
    </source>
</evidence>
<dbReference type="EMBL" id="MN193562">
    <property type="protein sequence ID" value="QEN98431.1"/>
    <property type="molecule type" value="mRNA"/>
</dbReference>
<dbReference type="Gene3D" id="3.30.70.330">
    <property type="match status" value="3"/>
</dbReference>
<dbReference type="PRINTS" id="PR00961">
    <property type="entry name" value="HUDSXLRNA"/>
</dbReference>
<dbReference type="GO" id="GO:0009967">
    <property type="term" value="P:positive regulation of signal transduction"/>
    <property type="evidence" value="ECO:0007669"/>
    <property type="project" value="UniProtKB-ARBA"/>
</dbReference>
<feature type="domain" description="RRM" evidence="5">
    <location>
        <begin position="92"/>
        <end position="171"/>
    </location>
</feature>
<dbReference type="CDD" id="cd12377">
    <property type="entry name" value="RRM3_Hu"/>
    <property type="match status" value="1"/>
</dbReference>
<name>A0A5C1XB62_9ANNE</name>
<dbReference type="CDD" id="cd12649">
    <property type="entry name" value="RRM1_SXL"/>
    <property type="match status" value="1"/>
</dbReference>
<dbReference type="Pfam" id="PF00076">
    <property type="entry name" value="RRM_1"/>
    <property type="match status" value="3"/>
</dbReference>
<proteinExistence type="evidence at transcript level"/>
<dbReference type="PROSITE" id="PS50102">
    <property type="entry name" value="RRM"/>
    <property type="match status" value="3"/>
</dbReference>
<dbReference type="FunFam" id="3.30.70.330:FF:000383">
    <property type="entry name" value="Sex lethal, isoform D"/>
    <property type="match status" value="1"/>
</dbReference>
<dbReference type="InterPro" id="IPR003954">
    <property type="entry name" value="RRM_euk-type"/>
</dbReference>
<organism evidence="6">
    <name type="scientific">Nephasoma pellucidum</name>
    <dbReference type="NCBI Taxonomy" id="360536"/>
    <lineage>
        <taxon>Eukaryota</taxon>
        <taxon>Metazoa</taxon>
        <taxon>Spiralia</taxon>
        <taxon>Lophotrochozoa</taxon>
        <taxon>Annelida</taxon>
        <taxon>Sipuncula</taxon>
        <taxon>Sipunculidea</taxon>
        <taxon>Golfingiida</taxon>
        <taxon>Golfingiidae</taxon>
        <taxon>Nephasoma</taxon>
    </lineage>
</organism>
<feature type="region of interest" description="Disordered" evidence="4">
    <location>
        <begin position="170"/>
        <end position="202"/>
    </location>
</feature>
<reference evidence="6" key="1">
    <citation type="journal article" date="2019" name="J. Morphol.">
        <title>Developmental architecture of the nervous system in Themiste lageniformis (Sipuncula): New evidence from confocal laser scanning microscopy and gene expression.</title>
        <authorList>
            <person name="Carrillo-Baltodano A.M."/>
            <person name="Boyle M.J."/>
            <person name="Rice M.E."/>
            <person name="Meyer N.P."/>
        </authorList>
    </citation>
    <scope>NUCLEOTIDE SEQUENCE</scope>
</reference>
<dbReference type="AlphaFoldDB" id="A0A5C1XB62"/>
<dbReference type="InterPro" id="IPR035979">
    <property type="entry name" value="RBD_domain_sf"/>
</dbReference>
<dbReference type="InterPro" id="IPR000504">
    <property type="entry name" value="RRM_dom"/>
</dbReference>
<evidence type="ECO:0000256" key="3">
    <source>
        <dbReference type="PROSITE-ProRule" id="PRU00176"/>
    </source>
</evidence>
<feature type="domain" description="RRM" evidence="5">
    <location>
        <begin position="279"/>
        <end position="358"/>
    </location>
</feature>
<sequence>MESGKTNLIINYLPQTLQDEEFNTLFLSMGPIKSSKIVRDRSTGYSYGFGFVDYETPEDAQRAVDTLNGTELQNKTIKVAFARPSGENIKEANLYIKNIPKSMTRDELQALFTEYGKIIQVRILTDPYGNSRGVGFVLFDKKEEAEFALNSLDGIVPKGGTECLSVKHAEDNKGKARAPNQPAGGANVRGGYRHDRGGGMRGGMGQYGGRGGAYGGNMSGYWERPSMTSYGPAGPGGGYPRGGGGPMRSQSSRFRYNPMSSGYSQGQNESQNGGSGSGHILFVYNIGVDAQESTLWQLFSPFGTIEKVNVIRDHAKNQCKGYGFVTMSTYEEAANAIQNLNGYNFTGGKPLQVSFKSAKE</sequence>
<evidence type="ECO:0000256" key="2">
    <source>
        <dbReference type="ARBA" id="ARBA00022884"/>
    </source>
</evidence>
<dbReference type="PANTHER" id="PTHR10352">
    <property type="entry name" value="EUKARYOTIC TRANSLATION INITIATION FACTOR 3 SUBUNIT G"/>
    <property type="match status" value="1"/>
</dbReference>
<protein>
    <submittedName>
        <fullName evidence="6">Elav2</fullName>
    </submittedName>
</protein>
<evidence type="ECO:0000313" key="6">
    <source>
        <dbReference type="EMBL" id="QEN98431.1"/>
    </source>
</evidence>
<dbReference type="GO" id="GO:0003729">
    <property type="term" value="F:mRNA binding"/>
    <property type="evidence" value="ECO:0007669"/>
    <property type="project" value="UniProtKB-ARBA"/>
</dbReference>
<feature type="compositionally biased region" description="Low complexity" evidence="4">
    <location>
        <begin position="260"/>
        <end position="272"/>
    </location>
</feature>
<dbReference type="GO" id="GO:0010629">
    <property type="term" value="P:negative regulation of gene expression"/>
    <property type="evidence" value="ECO:0007669"/>
    <property type="project" value="UniProtKB-ARBA"/>
</dbReference>
<evidence type="ECO:0000259" key="5">
    <source>
        <dbReference type="PROSITE" id="PS50102"/>
    </source>
</evidence>
<feature type="region of interest" description="Disordered" evidence="4">
    <location>
        <begin position="232"/>
        <end position="274"/>
    </location>
</feature>
<evidence type="ECO:0000256" key="1">
    <source>
        <dbReference type="ARBA" id="ARBA00022737"/>
    </source>
</evidence>
<dbReference type="SMART" id="SM00360">
    <property type="entry name" value="RRM"/>
    <property type="match status" value="3"/>
</dbReference>
<dbReference type="InterPro" id="IPR002343">
    <property type="entry name" value="Hud_Sxl_RNA"/>
</dbReference>
<dbReference type="InterPro" id="IPR012677">
    <property type="entry name" value="Nucleotide-bd_a/b_plait_sf"/>
</dbReference>
<dbReference type="SMART" id="SM00361">
    <property type="entry name" value="RRM_1"/>
    <property type="match status" value="2"/>
</dbReference>